<keyword evidence="2" id="KW-1185">Reference proteome</keyword>
<dbReference type="RefSeq" id="WP_106847394.1">
    <property type="nucleotide sequence ID" value="NZ_CP027792.1"/>
</dbReference>
<proteinExistence type="predicted"/>
<dbReference type="EMBL" id="CP027792">
    <property type="protein sequence ID" value="AVP58846.1"/>
    <property type="molecule type" value="Genomic_DNA"/>
</dbReference>
<dbReference type="OrthoDB" id="5760471at2"/>
<accession>A0A2P1NPC4</accession>
<evidence type="ECO:0000313" key="2">
    <source>
        <dbReference type="Proteomes" id="UP000241829"/>
    </source>
</evidence>
<organism evidence="1 2">
    <name type="scientific">Pulveribacter suum</name>
    <dbReference type="NCBI Taxonomy" id="2116657"/>
    <lineage>
        <taxon>Bacteria</taxon>
        <taxon>Pseudomonadati</taxon>
        <taxon>Pseudomonadota</taxon>
        <taxon>Betaproteobacteria</taxon>
        <taxon>Burkholderiales</taxon>
        <taxon>Comamonadaceae</taxon>
        <taxon>Pulveribacter</taxon>
    </lineage>
</organism>
<name>A0A2P1NPC4_9BURK</name>
<dbReference type="KEGG" id="melm:C7H73_14995"/>
<evidence type="ECO:0008006" key="3">
    <source>
        <dbReference type="Google" id="ProtNLM"/>
    </source>
</evidence>
<dbReference type="AlphaFoldDB" id="A0A2P1NPC4"/>
<dbReference type="Proteomes" id="UP000241829">
    <property type="component" value="Chromosome"/>
</dbReference>
<reference evidence="2" key="1">
    <citation type="submission" date="2018-03" db="EMBL/GenBank/DDBJ databases">
        <title>Genome sequencing of Melaminivora sp. strain SC2-7.</title>
        <authorList>
            <person name="Kim S.-J."/>
            <person name="Heo J."/>
            <person name="Ahn J.-H."/>
            <person name="Kwon S.-W."/>
        </authorList>
    </citation>
    <scope>NUCLEOTIDE SEQUENCE [LARGE SCALE GENOMIC DNA]</scope>
    <source>
        <strain evidence="2">SC2-7</strain>
    </source>
</reference>
<sequence>MGVRALWRRAGTEARDLVELVLLPGLAAVLPWRWCFAVFKRLAHWPWLYGAQCRQALEQARLHGCVGDDERAWLAERRLVTLLDHADHYLLRTRGADWLRRHVQVQGQWEATGQAALLWTFHWGMGMWALRHARAHGLRAPMVLAAPGGPDFVGRAVFGWYIRSRMRSVELALDEPVIFVPGGMAGVRSALEQGRQVVVVMDVPQDQVAVTCVTTLLGRPVSVPAVLPQLAARQGLPVTVFYMGVDLRTGRRILRIAPLGVHRDPQALADAAFAHLDHLLRTAPAAWHLWAQAPRFFVARD</sequence>
<protein>
    <recommendedName>
        <fullName evidence="3">Lipid A biosynthesis acyltransferase</fullName>
    </recommendedName>
</protein>
<evidence type="ECO:0000313" key="1">
    <source>
        <dbReference type="EMBL" id="AVP58846.1"/>
    </source>
</evidence>
<gene>
    <name evidence="1" type="ORF">C7H73_14995</name>
</gene>